<proteinExistence type="predicted"/>
<organism evidence="1 2">
    <name type="scientific">Rhododendron molle</name>
    <name type="common">Chinese azalea</name>
    <name type="synonym">Azalea mollis</name>
    <dbReference type="NCBI Taxonomy" id="49168"/>
    <lineage>
        <taxon>Eukaryota</taxon>
        <taxon>Viridiplantae</taxon>
        <taxon>Streptophyta</taxon>
        <taxon>Embryophyta</taxon>
        <taxon>Tracheophyta</taxon>
        <taxon>Spermatophyta</taxon>
        <taxon>Magnoliopsida</taxon>
        <taxon>eudicotyledons</taxon>
        <taxon>Gunneridae</taxon>
        <taxon>Pentapetalae</taxon>
        <taxon>asterids</taxon>
        <taxon>Ericales</taxon>
        <taxon>Ericaceae</taxon>
        <taxon>Ericoideae</taxon>
        <taxon>Rhodoreae</taxon>
        <taxon>Rhododendron</taxon>
    </lineage>
</organism>
<protein>
    <submittedName>
        <fullName evidence="1">Uncharacterized protein</fullName>
    </submittedName>
</protein>
<evidence type="ECO:0000313" key="2">
    <source>
        <dbReference type="Proteomes" id="UP001062846"/>
    </source>
</evidence>
<evidence type="ECO:0000313" key="1">
    <source>
        <dbReference type="EMBL" id="KAI8535474.1"/>
    </source>
</evidence>
<accession>A0ACC0M4H5</accession>
<name>A0ACC0M4H5_RHOML</name>
<gene>
    <name evidence="1" type="ORF">RHMOL_Rhmol10G0177200</name>
</gene>
<sequence length="107" mass="12174">MEGWNEAQTDPLDDQYWDYYEEGELIHYERCLLGCLLLHPLTMGAISNALDDHIYKYDPSLNIVSKDQLHPIVPVLDDCSIMVLQTVPPADLWDADEIVDIGVADEI</sequence>
<comment type="caution">
    <text evidence="1">The sequence shown here is derived from an EMBL/GenBank/DDBJ whole genome shotgun (WGS) entry which is preliminary data.</text>
</comment>
<reference evidence="1" key="1">
    <citation type="submission" date="2022-02" db="EMBL/GenBank/DDBJ databases">
        <title>Plant Genome Project.</title>
        <authorList>
            <person name="Zhang R.-G."/>
        </authorList>
    </citation>
    <scope>NUCLEOTIDE SEQUENCE</scope>
    <source>
        <strain evidence="1">AT1</strain>
    </source>
</reference>
<dbReference type="EMBL" id="CM046397">
    <property type="protein sequence ID" value="KAI8535474.1"/>
    <property type="molecule type" value="Genomic_DNA"/>
</dbReference>
<dbReference type="Proteomes" id="UP001062846">
    <property type="component" value="Chromosome 10"/>
</dbReference>
<keyword evidence="2" id="KW-1185">Reference proteome</keyword>